<dbReference type="AlphaFoldDB" id="A0A5N0VDH6"/>
<comment type="caution">
    <text evidence="2">The sequence shown here is derived from an EMBL/GenBank/DDBJ whole genome shotgun (WGS) entry which is preliminary data.</text>
</comment>
<evidence type="ECO:0000313" key="2">
    <source>
        <dbReference type="EMBL" id="KAA9163648.1"/>
    </source>
</evidence>
<feature type="transmembrane region" description="Helical" evidence="1">
    <location>
        <begin position="56"/>
        <end position="72"/>
    </location>
</feature>
<feature type="transmembrane region" description="Helical" evidence="1">
    <location>
        <begin position="28"/>
        <end position="50"/>
    </location>
</feature>
<feature type="transmembrane region" description="Helical" evidence="1">
    <location>
        <begin position="159"/>
        <end position="181"/>
    </location>
</feature>
<proteinExistence type="predicted"/>
<feature type="transmembrane region" description="Helical" evidence="1">
    <location>
        <begin position="131"/>
        <end position="153"/>
    </location>
</feature>
<keyword evidence="3" id="KW-1185">Reference proteome</keyword>
<dbReference type="RefSeq" id="WP_144762567.1">
    <property type="nucleotide sequence ID" value="NZ_VMNW02000009.1"/>
</dbReference>
<keyword evidence="1" id="KW-1133">Transmembrane helix</keyword>
<feature type="transmembrane region" description="Helical" evidence="1">
    <location>
        <begin position="202"/>
        <end position="223"/>
    </location>
</feature>
<dbReference type="Pfam" id="PF20108">
    <property type="entry name" value="DUF6498"/>
    <property type="match status" value="1"/>
</dbReference>
<dbReference type="EMBL" id="VMNW02000009">
    <property type="protein sequence ID" value="KAA9163648.1"/>
    <property type="molecule type" value="Genomic_DNA"/>
</dbReference>
<dbReference type="OrthoDB" id="4485313at2"/>
<evidence type="ECO:0000256" key="1">
    <source>
        <dbReference type="SAM" id="Phobius"/>
    </source>
</evidence>
<organism evidence="2 3">
    <name type="scientific">Amycolatopsis acidicola</name>
    <dbReference type="NCBI Taxonomy" id="2596893"/>
    <lineage>
        <taxon>Bacteria</taxon>
        <taxon>Bacillati</taxon>
        <taxon>Actinomycetota</taxon>
        <taxon>Actinomycetes</taxon>
        <taxon>Pseudonocardiales</taxon>
        <taxon>Pseudonocardiaceae</taxon>
        <taxon>Amycolatopsis</taxon>
    </lineage>
</organism>
<dbReference type="Proteomes" id="UP000319769">
    <property type="component" value="Unassembled WGS sequence"/>
</dbReference>
<sequence length="444" mass="48889">MERDAWRGAVSGLVSTLLRKFARSDSRAVSVAALVLVNLLPVAAVAWRGWRWQDVLIVYWLENLALSIWGVLKIRTARGPRRVTRYTQGDASRTVSTGPTTPFGPGFPSSFRIRTPGGSNPRQQVASAGSFFFQQAFTTVFTGFFLWMTGGFFAGTPKLTILTGAGVLAGLLLGQGVAYVFDWFWREERYLLGPADVYEYGMARTGVLLGGVALGLILTFAPLSVGLRPVMDQRWSVVVLVVAKTALEIRSLFTLRARRRNWAEEEQRRVRAAESGTAPVRVFKHSFVLGDARFPGSFENLDHSTGLGGLGESFLLVRTGIERGTITVSAAAFVSRPGLDTPEERERLQEWEDVAEFSLAVPDGELRVRAHGGGVDLPRLSASGPGCYRVRVHARGRDVRHRDLPESEETYSVITWPEEPSPPLVIKATSRCGMDEVLRRRPAG</sequence>
<reference evidence="2" key="1">
    <citation type="submission" date="2019-09" db="EMBL/GenBank/DDBJ databases">
        <authorList>
            <person name="Teo W.F.A."/>
            <person name="Duangmal K."/>
        </authorList>
    </citation>
    <scope>NUCLEOTIDE SEQUENCE [LARGE SCALE GENOMIC DNA]</scope>
    <source>
        <strain evidence="2">K81G1</strain>
    </source>
</reference>
<protein>
    <submittedName>
        <fullName evidence="2">Uncharacterized protein</fullName>
    </submittedName>
</protein>
<accession>A0A5N0VDH6</accession>
<keyword evidence="1" id="KW-0472">Membrane</keyword>
<gene>
    <name evidence="2" type="ORF">FPZ12_009105</name>
</gene>
<evidence type="ECO:0000313" key="3">
    <source>
        <dbReference type="Proteomes" id="UP000319769"/>
    </source>
</evidence>
<name>A0A5N0VDH6_9PSEU</name>
<dbReference type="InterPro" id="IPR045466">
    <property type="entry name" value="DUF6498"/>
</dbReference>
<keyword evidence="1" id="KW-0812">Transmembrane</keyword>